<feature type="transmembrane region" description="Helical" evidence="2">
    <location>
        <begin position="408"/>
        <end position="425"/>
    </location>
</feature>
<accession>A0A4R4V3S4</accession>
<feature type="transmembrane region" description="Helical" evidence="2">
    <location>
        <begin position="378"/>
        <end position="396"/>
    </location>
</feature>
<feature type="compositionally biased region" description="Gly residues" evidence="1">
    <location>
        <begin position="494"/>
        <end position="519"/>
    </location>
</feature>
<keyword evidence="2" id="KW-0812">Transmembrane</keyword>
<name>A0A4R4V3S4_9PSEU</name>
<evidence type="ECO:0000313" key="3">
    <source>
        <dbReference type="EMBL" id="TDC99747.1"/>
    </source>
</evidence>
<feature type="region of interest" description="Disordered" evidence="1">
    <location>
        <begin position="489"/>
        <end position="519"/>
    </location>
</feature>
<feature type="compositionally biased region" description="Basic and acidic residues" evidence="1">
    <location>
        <begin position="54"/>
        <end position="63"/>
    </location>
</feature>
<dbReference type="Proteomes" id="UP000295674">
    <property type="component" value="Unassembled WGS sequence"/>
</dbReference>
<evidence type="ECO:0000313" key="4">
    <source>
        <dbReference type="Proteomes" id="UP000295674"/>
    </source>
</evidence>
<dbReference type="AlphaFoldDB" id="A0A4R4V3S4"/>
<dbReference type="EMBL" id="SMKS01000091">
    <property type="protein sequence ID" value="TDC99747.1"/>
    <property type="molecule type" value="Genomic_DNA"/>
</dbReference>
<feature type="region of interest" description="Disordered" evidence="1">
    <location>
        <begin position="105"/>
        <end position="125"/>
    </location>
</feature>
<feature type="transmembrane region" description="Helical" evidence="2">
    <location>
        <begin position="248"/>
        <end position="266"/>
    </location>
</feature>
<feature type="compositionally biased region" description="Basic residues" evidence="1">
    <location>
        <begin position="64"/>
        <end position="74"/>
    </location>
</feature>
<keyword evidence="2" id="KW-0472">Membrane</keyword>
<keyword evidence="4" id="KW-1185">Reference proteome</keyword>
<organism evidence="3 4">
    <name type="scientific">Saccharopolyspora terrae</name>
    <dbReference type="NCBI Taxonomy" id="2530384"/>
    <lineage>
        <taxon>Bacteria</taxon>
        <taxon>Bacillati</taxon>
        <taxon>Actinomycetota</taxon>
        <taxon>Actinomycetes</taxon>
        <taxon>Pseudonocardiales</taxon>
        <taxon>Pseudonocardiaceae</taxon>
        <taxon>Saccharopolyspora</taxon>
    </lineage>
</organism>
<evidence type="ECO:0000256" key="2">
    <source>
        <dbReference type="SAM" id="Phobius"/>
    </source>
</evidence>
<reference evidence="3 4" key="1">
    <citation type="submission" date="2019-03" db="EMBL/GenBank/DDBJ databases">
        <title>Draft genome sequences of novel Actinobacteria.</title>
        <authorList>
            <person name="Sahin N."/>
            <person name="Ay H."/>
            <person name="Saygin H."/>
        </authorList>
    </citation>
    <scope>NUCLEOTIDE SEQUENCE [LARGE SCALE GENOMIC DNA]</scope>
    <source>
        <strain evidence="3 4">16K309</strain>
    </source>
</reference>
<comment type="caution">
    <text evidence="3">The sequence shown here is derived from an EMBL/GenBank/DDBJ whole genome shotgun (WGS) entry which is preliminary data.</text>
</comment>
<protein>
    <submittedName>
        <fullName evidence="3">TIGR04222 domain-containing membrane protein</fullName>
    </submittedName>
</protein>
<dbReference type="NCBIfam" id="TIGR04222">
    <property type="entry name" value="near_uncomplex"/>
    <property type="match status" value="1"/>
</dbReference>
<gene>
    <name evidence="3" type="ORF">E1181_28940</name>
</gene>
<keyword evidence="2" id="KW-1133">Transmembrane helix</keyword>
<evidence type="ECO:0000256" key="1">
    <source>
        <dbReference type="SAM" id="MobiDB-lite"/>
    </source>
</evidence>
<dbReference type="InterPro" id="IPR026467">
    <property type="entry name" value="Ser/Gly_Cys_C_dom"/>
</dbReference>
<sequence length="519" mass="55484">MGGELDRPARDRDVLKHLMTPFGHDQRSWSLLAIKCSPPGNRKLSDRLDQRLEAVRPRVPERRRAGRSRSKPGRVRGGPPGLPGFSCLRGSAWWVNADANSLRHSDRSHRRRAGSVDGSRAAGANAAVRTGRRLGGFRRRGAGRSARRCGHRQRFPLGARRSRRCRAGSGAGIPPCHRGADRLPRLNCERPRRGSRNAAGKMDAWTQPVAASARPSAWTRVAGAARVRLRTAVGEDMDQPWGLSGPEFLVLYGGVLVAWCVIVVLFRAKVKAQRSPADVAHVPDVYERAFLNGGSDRVADTALAGLVDNGRVRINRRHKLQRIDIGDEDEVQRHVWSLIDRRGRLDRLRKAFRRSGYCGSMQQRLIDHGLLVPPGAQTALRVLVWGFPLLALIAVVRGVNGLRLGHPVGFLVLELGVTVTAWAFARGSCGHPLRTRAGDAMRKQTSPNTHENRGAHAALGLGPVVAASAAELVAQGGLGAHPDPTIARLLRTAGSGGGSGSSGSSCGGGGGGCGGGGGG</sequence>
<proteinExistence type="predicted"/>
<feature type="region of interest" description="Disordered" evidence="1">
    <location>
        <begin position="54"/>
        <end position="83"/>
    </location>
</feature>
<feature type="region of interest" description="Disordered" evidence="1">
    <location>
        <begin position="187"/>
        <end position="206"/>
    </location>
</feature>
<dbReference type="OrthoDB" id="3620552at2"/>